<dbReference type="SUPFAM" id="SSF46689">
    <property type="entry name" value="Homeodomain-like"/>
    <property type="match status" value="1"/>
</dbReference>
<keyword evidence="2 4" id="KW-0238">DNA-binding</keyword>
<dbReference type="Gene3D" id="1.10.357.10">
    <property type="entry name" value="Tetracycline Repressor, domain 2"/>
    <property type="match status" value="1"/>
</dbReference>
<dbReference type="InterPro" id="IPR009057">
    <property type="entry name" value="Homeodomain-like_sf"/>
</dbReference>
<organism evidence="6 7">
    <name type="scientific">Streptomyces boluensis</name>
    <dbReference type="NCBI Taxonomy" id="1775135"/>
    <lineage>
        <taxon>Bacteria</taxon>
        <taxon>Bacillati</taxon>
        <taxon>Actinomycetota</taxon>
        <taxon>Actinomycetes</taxon>
        <taxon>Kitasatosporales</taxon>
        <taxon>Streptomycetaceae</taxon>
        <taxon>Streptomyces</taxon>
    </lineage>
</organism>
<keyword evidence="1" id="KW-0805">Transcription regulation</keyword>
<feature type="domain" description="HTH tetR-type" evidence="5">
    <location>
        <begin position="15"/>
        <end position="75"/>
    </location>
</feature>
<dbReference type="SUPFAM" id="SSF48498">
    <property type="entry name" value="Tetracyclin repressor-like, C-terminal domain"/>
    <property type="match status" value="1"/>
</dbReference>
<dbReference type="OrthoDB" id="4543698at2"/>
<dbReference type="Proteomes" id="UP000598297">
    <property type="component" value="Unassembled WGS sequence"/>
</dbReference>
<sequence>MTSKTAGRPGRPADPDIEPRVIAATLDVYGAVGWAGFTIDAVARTSKVGKAAIYRRWASKQELIATAVASLRGADGFDVTGHLYEDLTRLARLLLRRYSGPYGPAYMRAMVEAKLYPEVLGAALDKVRQATIAGGRKIVLAAIDTGELPAGTSPSLVMDGLAGTIVHYVLMVPPERRRALHEDPNPFIGQVVSFVLSGTLRKRPAEAAASHSLSSSVALAIPPPSHIACSP</sequence>
<dbReference type="Pfam" id="PF00440">
    <property type="entry name" value="TetR_N"/>
    <property type="match status" value="1"/>
</dbReference>
<gene>
    <name evidence="6" type="ORF">GUY60_01065</name>
</gene>
<dbReference type="PANTHER" id="PTHR30055">
    <property type="entry name" value="HTH-TYPE TRANSCRIPTIONAL REGULATOR RUTR"/>
    <property type="match status" value="1"/>
</dbReference>
<dbReference type="Pfam" id="PF16859">
    <property type="entry name" value="TetR_C_11"/>
    <property type="match status" value="1"/>
</dbReference>
<dbReference type="Gene3D" id="1.10.10.60">
    <property type="entry name" value="Homeodomain-like"/>
    <property type="match status" value="1"/>
</dbReference>
<feature type="DNA-binding region" description="H-T-H motif" evidence="4">
    <location>
        <begin position="38"/>
        <end position="57"/>
    </location>
</feature>
<accession>A0A964UN91</accession>
<comment type="caution">
    <text evidence="6">The sequence shown here is derived from an EMBL/GenBank/DDBJ whole genome shotgun (WGS) entry which is preliminary data.</text>
</comment>
<dbReference type="GO" id="GO:0000976">
    <property type="term" value="F:transcription cis-regulatory region binding"/>
    <property type="evidence" value="ECO:0007669"/>
    <property type="project" value="TreeGrafter"/>
</dbReference>
<reference evidence="6" key="1">
    <citation type="submission" date="2020-01" db="EMBL/GenBank/DDBJ databases">
        <title>Whole-genome analyses of novel actinobacteria.</title>
        <authorList>
            <person name="Sahin N."/>
        </authorList>
    </citation>
    <scope>NUCLEOTIDE SEQUENCE</scope>
    <source>
        <strain evidence="6">YC537</strain>
    </source>
</reference>
<name>A0A964UN91_9ACTN</name>
<evidence type="ECO:0000256" key="1">
    <source>
        <dbReference type="ARBA" id="ARBA00023015"/>
    </source>
</evidence>
<evidence type="ECO:0000313" key="7">
    <source>
        <dbReference type="Proteomes" id="UP000598297"/>
    </source>
</evidence>
<keyword evidence="7" id="KW-1185">Reference proteome</keyword>
<dbReference type="AlphaFoldDB" id="A0A964UN91"/>
<evidence type="ECO:0000256" key="4">
    <source>
        <dbReference type="PROSITE-ProRule" id="PRU00335"/>
    </source>
</evidence>
<evidence type="ECO:0000256" key="2">
    <source>
        <dbReference type="ARBA" id="ARBA00023125"/>
    </source>
</evidence>
<dbReference type="InterPro" id="IPR011075">
    <property type="entry name" value="TetR_C"/>
</dbReference>
<protein>
    <submittedName>
        <fullName evidence="6">TetR family transcriptional regulator</fullName>
    </submittedName>
</protein>
<dbReference type="InterPro" id="IPR036271">
    <property type="entry name" value="Tet_transcr_reg_TetR-rel_C_sf"/>
</dbReference>
<dbReference type="PANTHER" id="PTHR30055:SF148">
    <property type="entry name" value="TETR-FAMILY TRANSCRIPTIONAL REGULATOR"/>
    <property type="match status" value="1"/>
</dbReference>
<evidence type="ECO:0000313" key="6">
    <source>
        <dbReference type="EMBL" id="NBE50042.1"/>
    </source>
</evidence>
<proteinExistence type="predicted"/>
<keyword evidence="3" id="KW-0804">Transcription</keyword>
<dbReference type="PROSITE" id="PS50977">
    <property type="entry name" value="HTH_TETR_2"/>
    <property type="match status" value="1"/>
</dbReference>
<dbReference type="RefSeq" id="WP_161692921.1">
    <property type="nucleotide sequence ID" value="NZ_JAAAHS010000003.1"/>
</dbReference>
<dbReference type="InterPro" id="IPR050109">
    <property type="entry name" value="HTH-type_TetR-like_transc_reg"/>
</dbReference>
<evidence type="ECO:0000256" key="3">
    <source>
        <dbReference type="ARBA" id="ARBA00023163"/>
    </source>
</evidence>
<evidence type="ECO:0000259" key="5">
    <source>
        <dbReference type="PROSITE" id="PS50977"/>
    </source>
</evidence>
<dbReference type="InterPro" id="IPR001647">
    <property type="entry name" value="HTH_TetR"/>
</dbReference>
<dbReference type="EMBL" id="JAAAHS010000003">
    <property type="protein sequence ID" value="NBE50042.1"/>
    <property type="molecule type" value="Genomic_DNA"/>
</dbReference>
<dbReference type="GO" id="GO:0003700">
    <property type="term" value="F:DNA-binding transcription factor activity"/>
    <property type="evidence" value="ECO:0007669"/>
    <property type="project" value="TreeGrafter"/>
</dbReference>